<dbReference type="GO" id="GO:0030313">
    <property type="term" value="C:cell envelope"/>
    <property type="evidence" value="ECO:0007669"/>
    <property type="project" value="UniProtKB-SubCell"/>
</dbReference>
<dbReference type="Gene3D" id="6.10.140.1990">
    <property type="match status" value="1"/>
</dbReference>
<dbReference type="SUPFAM" id="SSF111369">
    <property type="entry name" value="HlyD-like secretion proteins"/>
    <property type="match status" value="1"/>
</dbReference>
<evidence type="ECO:0000256" key="2">
    <source>
        <dbReference type="ARBA" id="ARBA00023054"/>
    </source>
</evidence>
<gene>
    <name evidence="4" type="ORF">MNBD_BACTEROID06-935</name>
</gene>
<name>A0A3B0US45_9ZZZZ</name>
<dbReference type="EMBL" id="UOES01000345">
    <property type="protein sequence ID" value="VAW28087.1"/>
    <property type="molecule type" value="Genomic_DNA"/>
</dbReference>
<dbReference type="Gene3D" id="2.40.50.100">
    <property type="match status" value="1"/>
</dbReference>
<proteinExistence type="predicted"/>
<evidence type="ECO:0000256" key="3">
    <source>
        <dbReference type="SAM" id="Coils"/>
    </source>
</evidence>
<keyword evidence="2 3" id="KW-0175">Coiled coil</keyword>
<sequence length="298" mass="32482">MKNTNIITALFLFMISGLFVTSCQQDENTSDAFGNFDVEETIISAEAAGKLEQFNISEGSVVKVGALVGTIDSTNLILERTSVEANKLTISAKLTAINAEIKVLKTQLKIIDKEHKRVVKLIKSDAATQKQLDDIEGNMEIIKSKITAANAQRPAVYAQLKVIDANVAKINNQIDKCIIINPVEGIVLTKLVEQHELVGPGRPLYKVANPDKIYLKAYVTGSQVSGLKTGQKVSIIIDNIEGGLETLAGTINWISEEAEFTPKLIQTREERVSLVYAIKIGFDNPGIVKIGMPGEVKF</sequence>
<comment type="subcellular location">
    <subcellularLocation>
        <location evidence="1">Cell envelope</location>
    </subcellularLocation>
</comment>
<dbReference type="PANTHER" id="PTHR32347">
    <property type="entry name" value="EFFLUX SYSTEM COMPONENT YKNX-RELATED"/>
    <property type="match status" value="1"/>
</dbReference>
<organism evidence="4">
    <name type="scientific">hydrothermal vent metagenome</name>
    <dbReference type="NCBI Taxonomy" id="652676"/>
    <lineage>
        <taxon>unclassified sequences</taxon>
        <taxon>metagenomes</taxon>
        <taxon>ecological metagenomes</taxon>
    </lineage>
</organism>
<dbReference type="PROSITE" id="PS51257">
    <property type="entry name" value="PROKAR_LIPOPROTEIN"/>
    <property type="match status" value="1"/>
</dbReference>
<protein>
    <submittedName>
        <fullName evidence="4">Uncharacterized protein</fullName>
    </submittedName>
</protein>
<dbReference type="GO" id="GO:0019898">
    <property type="term" value="C:extrinsic component of membrane"/>
    <property type="evidence" value="ECO:0007669"/>
    <property type="project" value="InterPro"/>
</dbReference>
<evidence type="ECO:0000313" key="4">
    <source>
        <dbReference type="EMBL" id="VAW28087.1"/>
    </source>
</evidence>
<dbReference type="GO" id="GO:1990195">
    <property type="term" value="C:macrolide transmembrane transporter complex"/>
    <property type="evidence" value="ECO:0007669"/>
    <property type="project" value="InterPro"/>
</dbReference>
<dbReference type="Gene3D" id="2.40.30.170">
    <property type="match status" value="1"/>
</dbReference>
<dbReference type="PANTHER" id="PTHR32347:SF23">
    <property type="entry name" value="BLL5650 PROTEIN"/>
    <property type="match status" value="1"/>
</dbReference>
<evidence type="ECO:0000256" key="1">
    <source>
        <dbReference type="ARBA" id="ARBA00004196"/>
    </source>
</evidence>
<dbReference type="AlphaFoldDB" id="A0A3B0US45"/>
<feature type="coiled-coil region" evidence="3">
    <location>
        <begin position="94"/>
        <end position="152"/>
    </location>
</feature>
<reference evidence="4" key="1">
    <citation type="submission" date="2018-06" db="EMBL/GenBank/DDBJ databases">
        <authorList>
            <person name="Zhirakovskaya E."/>
        </authorList>
    </citation>
    <scope>NUCLEOTIDE SEQUENCE</scope>
</reference>
<dbReference type="InterPro" id="IPR050465">
    <property type="entry name" value="UPF0194_transport"/>
</dbReference>
<dbReference type="GO" id="GO:1990961">
    <property type="term" value="P:xenobiotic detoxification by transmembrane export across the plasma membrane"/>
    <property type="evidence" value="ECO:0007669"/>
    <property type="project" value="InterPro"/>
</dbReference>
<dbReference type="InterPro" id="IPR030190">
    <property type="entry name" value="MacA_alpha-hairpin_sf"/>
</dbReference>
<accession>A0A3B0US45</accession>